<dbReference type="EnsemblBacteria" id="CAQ45431">
    <property type="protein sequence ID" value="CAQ45431"/>
    <property type="gene ID" value="Smlt1911"/>
</dbReference>
<accession>B2FM63</accession>
<evidence type="ECO:0000313" key="2">
    <source>
        <dbReference type="Proteomes" id="UP000008840"/>
    </source>
</evidence>
<dbReference type="HOGENOM" id="CLU_2669301_0_0_6"/>
<dbReference type="Proteomes" id="UP000008840">
    <property type="component" value="Chromosome"/>
</dbReference>
<name>B2FM63_STRMK</name>
<dbReference type="EMBL" id="AM743169">
    <property type="protein sequence ID" value="CAQ45431.1"/>
    <property type="molecule type" value="Genomic_DNA"/>
</dbReference>
<keyword evidence="2" id="KW-1185">Reference proteome</keyword>
<sequence length="75" mass="8481">MPESGRWHEDWVFAIRGRVVTCRVSVDIPGSGEIVAVHVMNGPSLTRLSIPVLSQQDAREKTELLLCDLMGRDWY</sequence>
<gene>
    <name evidence="1" type="ordered locus">Smlt1911</name>
</gene>
<dbReference type="KEGG" id="sml:Smlt1911"/>
<dbReference type="AlphaFoldDB" id="B2FM63"/>
<evidence type="ECO:0000313" key="1">
    <source>
        <dbReference type="EMBL" id="CAQ45431.1"/>
    </source>
</evidence>
<organism evidence="1 2">
    <name type="scientific">Stenotrophomonas maltophilia (strain K279a)</name>
    <dbReference type="NCBI Taxonomy" id="522373"/>
    <lineage>
        <taxon>Bacteria</taxon>
        <taxon>Pseudomonadati</taxon>
        <taxon>Pseudomonadota</taxon>
        <taxon>Gammaproteobacteria</taxon>
        <taxon>Lysobacterales</taxon>
        <taxon>Lysobacteraceae</taxon>
        <taxon>Stenotrophomonas</taxon>
        <taxon>Stenotrophomonas maltophilia group</taxon>
    </lineage>
</organism>
<reference evidence="1 2" key="1">
    <citation type="journal article" date="2008" name="Genome Biol.">
        <title>The complete genome, comparative and functional analysis of Stenotrophomonas maltophilia reveals an organism heavily shielded by drug resistance determinants.</title>
        <authorList>
            <person name="Crossman L.C."/>
            <person name="Gould V.C."/>
            <person name="Dow J.M."/>
            <person name="Vernikos G.S."/>
            <person name="Okazaki A."/>
            <person name="Sebaihia M."/>
            <person name="Saunders D."/>
            <person name="Arrowsmith C."/>
            <person name="Carver T."/>
            <person name="Peters N."/>
            <person name="Adlem E."/>
            <person name="Kerhornou A."/>
            <person name="Lord A."/>
            <person name="Murphy L."/>
            <person name="Seeger K."/>
            <person name="Squares R."/>
            <person name="Rutter S."/>
            <person name="Quail M.A."/>
            <person name="Rajandream M.A."/>
            <person name="Harris D."/>
            <person name="Churcher C."/>
            <person name="Bentley S.D."/>
            <person name="Parkhill J."/>
            <person name="Thomson N.R."/>
            <person name="Avison M.B."/>
        </authorList>
    </citation>
    <scope>NUCLEOTIDE SEQUENCE [LARGE SCALE GENOMIC DNA]</scope>
    <source>
        <strain evidence="1 2">K279a</strain>
    </source>
</reference>
<proteinExistence type="predicted"/>
<protein>
    <submittedName>
        <fullName evidence="1">Uncharacterized protein</fullName>
    </submittedName>
</protein>